<keyword evidence="2" id="KW-0812">Transmembrane</keyword>
<protein>
    <submittedName>
        <fullName evidence="7">Energy transducer TonB</fullName>
    </submittedName>
</protein>
<dbReference type="RefSeq" id="WP_377403537.1">
    <property type="nucleotide sequence ID" value="NZ_JBHTFQ010000005.1"/>
</dbReference>
<evidence type="ECO:0000256" key="5">
    <source>
        <dbReference type="SAM" id="MobiDB-lite"/>
    </source>
</evidence>
<evidence type="ECO:0000313" key="8">
    <source>
        <dbReference type="Proteomes" id="UP001596516"/>
    </source>
</evidence>
<comment type="subcellular location">
    <subcellularLocation>
        <location evidence="1">Membrane</location>
        <topology evidence="1">Single-pass membrane protein</topology>
    </subcellularLocation>
</comment>
<feature type="compositionally biased region" description="Pro residues" evidence="5">
    <location>
        <begin position="69"/>
        <end position="85"/>
    </location>
</feature>
<reference evidence="8" key="1">
    <citation type="journal article" date="2019" name="Int. J. Syst. Evol. Microbiol.">
        <title>The Global Catalogue of Microorganisms (GCM) 10K type strain sequencing project: providing services to taxonomists for standard genome sequencing and annotation.</title>
        <authorList>
            <consortium name="The Broad Institute Genomics Platform"/>
            <consortium name="The Broad Institute Genome Sequencing Center for Infectious Disease"/>
            <person name="Wu L."/>
            <person name="Ma J."/>
        </authorList>
    </citation>
    <scope>NUCLEOTIDE SEQUENCE [LARGE SCALE GENOMIC DNA]</scope>
    <source>
        <strain evidence="8">CGMCC 1.12750</strain>
    </source>
</reference>
<dbReference type="InterPro" id="IPR006260">
    <property type="entry name" value="TonB/TolA_C"/>
</dbReference>
<dbReference type="InterPro" id="IPR037682">
    <property type="entry name" value="TonB_C"/>
</dbReference>
<dbReference type="EMBL" id="JBHTFQ010000005">
    <property type="protein sequence ID" value="MFC7704813.1"/>
    <property type="molecule type" value="Genomic_DNA"/>
</dbReference>
<dbReference type="SUPFAM" id="SSF74653">
    <property type="entry name" value="TolA/TonB C-terminal domain"/>
    <property type="match status" value="1"/>
</dbReference>
<dbReference type="Gene3D" id="3.30.1150.10">
    <property type="match status" value="1"/>
</dbReference>
<organism evidence="7 8">
    <name type="scientific">Plastorhodobacter daqingensis</name>
    <dbReference type="NCBI Taxonomy" id="1387281"/>
    <lineage>
        <taxon>Bacteria</taxon>
        <taxon>Pseudomonadati</taxon>
        <taxon>Pseudomonadota</taxon>
        <taxon>Alphaproteobacteria</taxon>
        <taxon>Rhodobacterales</taxon>
        <taxon>Paracoccaceae</taxon>
        <taxon>Plastorhodobacter</taxon>
    </lineage>
</organism>
<name>A0ABW2ULJ5_9RHOB</name>
<feature type="compositionally biased region" description="Basic and acidic residues" evidence="5">
    <location>
        <begin position="57"/>
        <end position="66"/>
    </location>
</feature>
<evidence type="ECO:0000259" key="6">
    <source>
        <dbReference type="PROSITE" id="PS52015"/>
    </source>
</evidence>
<accession>A0ABW2ULJ5</accession>
<sequence>MKRGVEAFLALVAAVLIHLAFFAGGEPAAGAVSAGAGGDALVSVEASSASISELVAEWERPPKPAEPETAPPEIAPPPPPPPAMPVPAEAPRAPVAPTVPLPTVPDLPDIQLADLPPPPPEPEPEPAPAEETPEPEPAPEPADETSEAVAEIPDVRPQPRPERPQRAVREQPRQPAQNRAPAPPPPSAASAGQVAAGAGGGPDAGDRGAAEAATRAAAQSAQAAWGAAIRSRIERRISYPRGSNASGTVHLTLQVSRDGSLLAVRVTQSSGHPELDAAALSAVQSAGRFPAAPAELTESSYLMPFPVRMSRR</sequence>
<feature type="compositionally biased region" description="Low complexity" evidence="5">
    <location>
        <begin position="86"/>
        <end position="96"/>
    </location>
</feature>
<dbReference type="Proteomes" id="UP001596516">
    <property type="component" value="Unassembled WGS sequence"/>
</dbReference>
<dbReference type="PROSITE" id="PS52015">
    <property type="entry name" value="TONB_CTD"/>
    <property type="match status" value="1"/>
</dbReference>
<proteinExistence type="predicted"/>
<evidence type="ECO:0000256" key="4">
    <source>
        <dbReference type="ARBA" id="ARBA00023136"/>
    </source>
</evidence>
<keyword evidence="4" id="KW-0472">Membrane</keyword>
<feature type="compositionally biased region" description="Basic and acidic residues" evidence="5">
    <location>
        <begin position="153"/>
        <end position="172"/>
    </location>
</feature>
<feature type="region of interest" description="Disordered" evidence="5">
    <location>
        <begin position="55"/>
        <end position="225"/>
    </location>
</feature>
<feature type="compositionally biased region" description="Low complexity" evidence="5">
    <location>
        <begin position="210"/>
        <end position="225"/>
    </location>
</feature>
<evidence type="ECO:0000256" key="2">
    <source>
        <dbReference type="ARBA" id="ARBA00022692"/>
    </source>
</evidence>
<dbReference type="Pfam" id="PF13103">
    <property type="entry name" value="TonB_2"/>
    <property type="match status" value="1"/>
</dbReference>
<comment type="caution">
    <text evidence="7">The sequence shown here is derived from an EMBL/GenBank/DDBJ whole genome shotgun (WGS) entry which is preliminary data.</text>
</comment>
<keyword evidence="8" id="KW-1185">Reference proteome</keyword>
<dbReference type="NCBIfam" id="TIGR01352">
    <property type="entry name" value="tonB_Cterm"/>
    <property type="match status" value="1"/>
</dbReference>
<feature type="domain" description="TonB C-terminal" evidence="6">
    <location>
        <begin position="221"/>
        <end position="312"/>
    </location>
</feature>
<feature type="compositionally biased region" description="Pro residues" evidence="5">
    <location>
        <begin position="115"/>
        <end position="127"/>
    </location>
</feature>
<dbReference type="PRINTS" id="PR01217">
    <property type="entry name" value="PRICHEXTENSN"/>
</dbReference>
<evidence type="ECO:0000256" key="1">
    <source>
        <dbReference type="ARBA" id="ARBA00004167"/>
    </source>
</evidence>
<evidence type="ECO:0000313" key="7">
    <source>
        <dbReference type="EMBL" id="MFC7704813.1"/>
    </source>
</evidence>
<gene>
    <name evidence="7" type="ORF">ACFQXB_11465</name>
</gene>
<keyword evidence="3" id="KW-1133">Transmembrane helix</keyword>
<evidence type="ECO:0000256" key="3">
    <source>
        <dbReference type="ARBA" id="ARBA00022989"/>
    </source>
</evidence>